<reference evidence="1" key="2">
    <citation type="submission" date="2023-05" db="EMBL/GenBank/DDBJ databases">
        <authorList>
            <consortium name="Lawrence Berkeley National Laboratory"/>
            <person name="Steindorff A."/>
            <person name="Hensen N."/>
            <person name="Bonometti L."/>
            <person name="Westerberg I."/>
            <person name="Brannstrom I.O."/>
            <person name="Guillou S."/>
            <person name="Cros-Aarteil S."/>
            <person name="Calhoun S."/>
            <person name="Haridas S."/>
            <person name="Kuo A."/>
            <person name="Mondo S."/>
            <person name="Pangilinan J."/>
            <person name="Riley R."/>
            <person name="Labutti K."/>
            <person name="Andreopoulos B."/>
            <person name="Lipzen A."/>
            <person name="Chen C."/>
            <person name="Yanf M."/>
            <person name="Daum C."/>
            <person name="Ng V."/>
            <person name="Clum A."/>
            <person name="Ohm R."/>
            <person name="Martin F."/>
            <person name="Silar P."/>
            <person name="Natvig D."/>
            <person name="Lalanne C."/>
            <person name="Gautier V."/>
            <person name="Ament-Velasquez S.L."/>
            <person name="Kruys A."/>
            <person name="Hutchinson M.I."/>
            <person name="Powell A.J."/>
            <person name="Barry K."/>
            <person name="Miller A.N."/>
            <person name="Grigoriev I.V."/>
            <person name="Debuchy R."/>
            <person name="Gladieux P."/>
            <person name="Thoren M.H."/>
            <person name="Johannesson H."/>
        </authorList>
    </citation>
    <scope>NUCLEOTIDE SEQUENCE</scope>
    <source>
        <strain evidence="1">PSN293</strain>
    </source>
</reference>
<dbReference type="AlphaFoldDB" id="A0AAN6YLY2"/>
<evidence type="ECO:0000313" key="1">
    <source>
        <dbReference type="EMBL" id="KAK4220250.1"/>
    </source>
</evidence>
<accession>A0AAN6YLY2</accession>
<comment type="caution">
    <text evidence="1">The sequence shown here is derived from an EMBL/GenBank/DDBJ whole genome shotgun (WGS) entry which is preliminary data.</text>
</comment>
<sequence length="205" mass="22198">MRGRCGGCAAADQTHLPTLPVTVPVGGLPLPALTACATVIGNSTRDELARRFYLADCLLCGLLSQASALCFSTLMRNIMPSVASYHSTRAQSQQPQACCRQDLISNAESPSFIGQARYAEIPGLPRWPNLAKVRPSRTPKGAGPIPIQQTDSRAFSLNNSLEKEYHSHLPNESISCLKRGRRALFGHDGVNERLQRCPCPTPLFG</sequence>
<keyword evidence="2" id="KW-1185">Reference proteome</keyword>
<dbReference type="EMBL" id="MU858045">
    <property type="protein sequence ID" value="KAK4220250.1"/>
    <property type="molecule type" value="Genomic_DNA"/>
</dbReference>
<gene>
    <name evidence="1" type="ORF">QBC37DRAFT_4424</name>
</gene>
<dbReference type="Proteomes" id="UP001301769">
    <property type="component" value="Unassembled WGS sequence"/>
</dbReference>
<evidence type="ECO:0000313" key="2">
    <source>
        <dbReference type="Proteomes" id="UP001301769"/>
    </source>
</evidence>
<protein>
    <submittedName>
        <fullName evidence="1">Uncharacterized protein</fullName>
    </submittedName>
</protein>
<organism evidence="1 2">
    <name type="scientific">Rhypophila decipiens</name>
    <dbReference type="NCBI Taxonomy" id="261697"/>
    <lineage>
        <taxon>Eukaryota</taxon>
        <taxon>Fungi</taxon>
        <taxon>Dikarya</taxon>
        <taxon>Ascomycota</taxon>
        <taxon>Pezizomycotina</taxon>
        <taxon>Sordariomycetes</taxon>
        <taxon>Sordariomycetidae</taxon>
        <taxon>Sordariales</taxon>
        <taxon>Naviculisporaceae</taxon>
        <taxon>Rhypophila</taxon>
    </lineage>
</organism>
<name>A0AAN6YLY2_9PEZI</name>
<reference evidence="1" key="1">
    <citation type="journal article" date="2023" name="Mol. Phylogenet. Evol.">
        <title>Genome-scale phylogeny and comparative genomics of the fungal order Sordariales.</title>
        <authorList>
            <person name="Hensen N."/>
            <person name="Bonometti L."/>
            <person name="Westerberg I."/>
            <person name="Brannstrom I.O."/>
            <person name="Guillou S."/>
            <person name="Cros-Aarteil S."/>
            <person name="Calhoun S."/>
            <person name="Haridas S."/>
            <person name="Kuo A."/>
            <person name="Mondo S."/>
            <person name="Pangilinan J."/>
            <person name="Riley R."/>
            <person name="LaButti K."/>
            <person name="Andreopoulos B."/>
            <person name="Lipzen A."/>
            <person name="Chen C."/>
            <person name="Yan M."/>
            <person name="Daum C."/>
            <person name="Ng V."/>
            <person name="Clum A."/>
            <person name="Steindorff A."/>
            <person name="Ohm R.A."/>
            <person name="Martin F."/>
            <person name="Silar P."/>
            <person name="Natvig D.O."/>
            <person name="Lalanne C."/>
            <person name="Gautier V."/>
            <person name="Ament-Velasquez S.L."/>
            <person name="Kruys A."/>
            <person name="Hutchinson M.I."/>
            <person name="Powell A.J."/>
            <person name="Barry K."/>
            <person name="Miller A.N."/>
            <person name="Grigoriev I.V."/>
            <person name="Debuchy R."/>
            <person name="Gladieux P."/>
            <person name="Hiltunen Thoren M."/>
            <person name="Johannesson H."/>
        </authorList>
    </citation>
    <scope>NUCLEOTIDE SEQUENCE</scope>
    <source>
        <strain evidence="1">PSN293</strain>
    </source>
</reference>
<proteinExistence type="predicted"/>